<feature type="transmembrane region" description="Helical" evidence="8">
    <location>
        <begin position="154"/>
        <end position="177"/>
    </location>
</feature>
<evidence type="ECO:0000256" key="5">
    <source>
        <dbReference type="ARBA" id="ARBA00022692"/>
    </source>
</evidence>
<dbReference type="GO" id="GO:0055085">
    <property type="term" value="P:transmembrane transport"/>
    <property type="evidence" value="ECO:0007669"/>
    <property type="project" value="InterPro"/>
</dbReference>
<keyword evidence="4" id="KW-0997">Cell inner membrane</keyword>
<dbReference type="RefSeq" id="WP_091959324.1">
    <property type="nucleotide sequence ID" value="NZ_FMAI01000009.1"/>
</dbReference>
<evidence type="ECO:0000256" key="6">
    <source>
        <dbReference type="ARBA" id="ARBA00022989"/>
    </source>
</evidence>
<proteinExistence type="inferred from homology"/>
<sequence length="286" mass="30396">MSTLLETSSERTSQSASPSNPAFSPAIGRWLLNGFASFVLVFLLLPTLIVIPMSLGHASYIQFPPQGLTLKWYRAYFDSADWMSATWFSLRIALATTASATVIGTLASFAVVRGNLPGIRALQALTLAPLIVPHIVLAVALYLVFAPLGLTGNFVGFAIAHTMLSVPYVMLTVSAALQRIDPALELAALNCGASRAQAFWHVVLPNIAPGVAAGAVFAFLASFDEATVAFFISGVEGKTITRKLFEDIDYNLTPIIAAASTVMIVVSLALMGGVEWLRSRSENSGS</sequence>
<feature type="transmembrane region" description="Helical" evidence="8">
    <location>
        <begin position="124"/>
        <end position="148"/>
    </location>
</feature>
<dbReference type="AlphaFoldDB" id="A0A1C3WSA7"/>
<evidence type="ECO:0000313" key="11">
    <source>
        <dbReference type="EMBL" id="SCB42952.1"/>
    </source>
</evidence>
<accession>A0A1C3WSA7</accession>
<evidence type="ECO:0000259" key="10">
    <source>
        <dbReference type="PROSITE" id="PS50928"/>
    </source>
</evidence>
<dbReference type="PROSITE" id="PS50928">
    <property type="entry name" value="ABC_TM1"/>
    <property type="match status" value="1"/>
</dbReference>
<evidence type="ECO:0000256" key="3">
    <source>
        <dbReference type="ARBA" id="ARBA00022475"/>
    </source>
</evidence>
<keyword evidence="12" id="KW-1185">Reference proteome</keyword>
<keyword evidence="3" id="KW-1003">Cell membrane</keyword>
<feature type="transmembrane region" description="Helical" evidence="8">
    <location>
        <begin position="255"/>
        <end position="277"/>
    </location>
</feature>
<evidence type="ECO:0000313" key="12">
    <source>
        <dbReference type="Proteomes" id="UP000199184"/>
    </source>
</evidence>
<evidence type="ECO:0000256" key="1">
    <source>
        <dbReference type="ARBA" id="ARBA00004429"/>
    </source>
</evidence>
<dbReference type="Proteomes" id="UP000199184">
    <property type="component" value="Unassembled WGS sequence"/>
</dbReference>
<evidence type="ECO:0000256" key="4">
    <source>
        <dbReference type="ARBA" id="ARBA00022519"/>
    </source>
</evidence>
<keyword evidence="5 8" id="KW-0812">Transmembrane</keyword>
<dbReference type="SUPFAM" id="SSF161098">
    <property type="entry name" value="MetI-like"/>
    <property type="match status" value="1"/>
</dbReference>
<comment type="similarity">
    <text evidence="8">Belongs to the binding-protein-dependent transport system permease family.</text>
</comment>
<dbReference type="Gene3D" id="1.10.3720.10">
    <property type="entry name" value="MetI-like"/>
    <property type="match status" value="1"/>
</dbReference>
<evidence type="ECO:0000256" key="9">
    <source>
        <dbReference type="SAM" id="MobiDB-lite"/>
    </source>
</evidence>
<keyword evidence="7 8" id="KW-0472">Membrane</keyword>
<feature type="transmembrane region" description="Helical" evidence="8">
    <location>
        <begin position="198"/>
        <end position="221"/>
    </location>
</feature>
<feature type="domain" description="ABC transmembrane type-1" evidence="10">
    <location>
        <begin position="86"/>
        <end position="274"/>
    </location>
</feature>
<dbReference type="InterPro" id="IPR035906">
    <property type="entry name" value="MetI-like_sf"/>
</dbReference>
<comment type="subcellular location">
    <subcellularLocation>
        <location evidence="1">Cell inner membrane</location>
        <topology evidence="1">Multi-pass membrane protein</topology>
    </subcellularLocation>
    <subcellularLocation>
        <location evidence="8">Cell membrane</location>
        <topology evidence="8">Multi-pass membrane protein</topology>
    </subcellularLocation>
</comment>
<protein>
    <submittedName>
        <fullName evidence="11">Mannopine transport system permease protein</fullName>
    </submittedName>
</protein>
<evidence type="ECO:0000256" key="2">
    <source>
        <dbReference type="ARBA" id="ARBA00022448"/>
    </source>
</evidence>
<dbReference type="GO" id="GO:0005886">
    <property type="term" value="C:plasma membrane"/>
    <property type="evidence" value="ECO:0007669"/>
    <property type="project" value="UniProtKB-SubCell"/>
</dbReference>
<reference evidence="12" key="1">
    <citation type="submission" date="2016-08" db="EMBL/GenBank/DDBJ databases">
        <authorList>
            <person name="Varghese N."/>
            <person name="Submissions Spin"/>
        </authorList>
    </citation>
    <scope>NUCLEOTIDE SEQUENCE [LARGE SCALE GENOMIC DNA]</scope>
    <source>
        <strain evidence="12">ERR11</strain>
    </source>
</reference>
<evidence type="ECO:0000256" key="7">
    <source>
        <dbReference type="ARBA" id="ARBA00023136"/>
    </source>
</evidence>
<keyword evidence="2 8" id="KW-0813">Transport</keyword>
<gene>
    <name evidence="11" type="ORF">GA0061098_1009205</name>
</gene>
<dbReference type="CDD" id="cd06261">
    <property type="entry name" value="TM_PBP2"/>
    <property type="match status" value="1"/>
</dbReference>
<dbReference type="Pfam" id="PF00528">
    <property type="entry name" value="BPD_transp_1"/>
    <property type="match status" value="1"/>
</dbReference>
<dbReference type="PANTHER" id="PTHR43357">
    <property type="entry name" value="INNER MEMBRANE ABC TRANSPORTER PERMEASE PROTEIN YDCV"/>
    <property type="match status" value="1"/>
</dbReference>
<dbReference type="InterPro" id="IPR000515">
    <property type="entry name" value="MetI-like"/>
</dbReference>
<organism evidence="11 12">
    <name type="scientific">Bradyrhizobium shewense</name>
    <dbReference type="NCBI Taxonomy" id="1761772"/>
    <lineage>
        <taxon>Bacteria</taxon>
        <taxon>Pseudomonadati</taxon>
        <taxon>Pseudomonadota</taxon>
        <taxon>Alphaproteobacteria</taxon>
        <taxon>Hyphomicrobiales</taxon>
        <taxon>Nitrobacteraceae</taxon>
        <taxon>Bradyrhizobium</taxon>
    </lineage>
</organism>
<feature type="transmembrane region" description="Helical" evidence="8">
    <location>
        <begin position="30"/>
        <end position="55"/>
    </location>
</feature>
<dbReference type="PANTHER" id="PTHR43357:SF4">
    <property type="entry name" value="INNER MEMBRANE ABC TRANSPORTER PERMEASE PROTEIN YDCV"/>
    <property type="match status" value="1"/>
</dbReference>
<evidence type="ECO:0000256" key="8">
    <source>
        <dbReference type="RuleBase" id="RU363032"/>
    </source>
</evidence>
<keyword evidence="6 8" id="KW-1133">Transmembrane helix</keyword>
<name>A0A1C3WSA7_9BRAD</name>
<feature type="transmembrane region" description="Helical" evidence="8">
    <location>
        <begin position="92"/>
        <end position="112"/>
    </location>
</feature>
<feature type="region of interest" description="Disordered" evidence="9">
    <location>
        <begin position="1"/>
        <end position="21"/>
    </location>
</feature>
<dbReference type="EMBL" id="FMAI01000009">
    <property type="protein sequence ID" value="SCB42952.1"/>
    <property type="molecule type" value="Genomic_DNA"/>
</dbReference>